<reference evidence="2 3" key="1">
    <citation type="submission" date="2019-05" db="EMBL/GenBank/DDBJ databases">
        <title>Thiomicrorhabdus sediminis sp. nov, a novel sulfur-oxidizing bacterium isolated from coastal sediment.</title>
        <authorList>
            <person name="Liu X."/>
        </authorList>
    </citation>
    <scope>NUCLEOTIDE SEQUENCE [LARGE SCALE GENOMIC DNA]</scope>
    <source>
        <strain evidence="2 3">G1</strain>
    </source>
</reference>
<feature type="transmembrane region" description="Helical" evidence="1">
    <location>
        <begin position="60"/>
        <end position="78"/>
    </location>
</feature>
<organism evidence="2 3">
    <name type="scientific">Thiomicrorhabdus sediminis</name>
    <dbReference type="NCBI Taxonomy" id="2580412"/>
    <lineage>
        <taxon>Bacteria</taxon>
        <taxon>Pseudomonadati</taxon>
        <taxon>Pseudomonadota</taxon>
        <taxon>Gammaproteobacteria</taxon>
        <taxon>Thiotrichales</taxon>
        <taxon>Piscirickettsiaceae</taxon>
        <taxon>Thiomicrorhabdus</taxon>
    </lineage>
</organism>
<gene>
    <name evidence="2" type="ORF">FE785_05025</name>
</gene>
<dbReference type="EMBL" id="CP040602">
    <property type="protein sequence ID" value="QCU90039.1"/>
    <property type="molecule type" value="Genomic_DNA"/>
</dbReference>
<keyword evidence="1" id="KW-0812">Transmembrane</keyword>
<evidence type="ECO:0000313" key="2">
    <source>
        <dbReference type="EMBL" id="QCU90039.1"/>
    </source>
</evidence>
<keyword evidence="1" id="KW-1133">Transmembrane helix</keyword>
<protein>
    <submittedName>
        <fullName evidence="2">Uncharacterized protein</fullName>
    </submittedName>
</protein>
<dbReference type="KEGG" id="thig:FE785_05025"/>
<name>A0A4P9K500_9GAMM</name>
<feature type="transmembrane region" description="Helical" evidence="1">
    <location>
        <begin position="114"/>
        <end position="137"/>
    </location>
</feature>
<sequence>MASDKQNKVSTDNKDLKAFKALLGAGGSDEEMSGEEVESLWGELREKKEQRLRKEKRQEFWITSFFWVILALALYGLYLLGAFYSGLLLIVGSVLGFVWIYYDGKQSAGGNWATWILIPFVAILFLIGMGLLVSSYIR</sequence>
<dbReference type="AlphaFoldDB" id="A0A4P9K500"/>
<evidence type="ECO:0000256" key="1">
    <source>
        <dbReference type="SAM" id="Phobius"/>
    </source>
</evidence>
<accession>A0A4P9K500</accession>
<feature type="transmembrane region" description="Helical" evidence="1">
    <location>
        <begin position="84"/>
        <end position="102"/>
    </location>
</feature>
<proteinExistence type="predicted"/>
<dbReference type="Proteomes" id="UP000304864">
    <property type="component" value="Chromosome"/>
</dbReference>
<evidence type="ECO:0000313" key="3">
    <source>
        <dbReference type="Proteomes" id="UP000304864"/>
    </source>
</evidence>
<keyword evidence="3" id="KW-1185">Reference proteome</keyword>
<dbReference type="RefSeq" id="WP_138564716.1">
    <property type="nucleotide sequence ID" value="NZ_CP040602.1"/>
</dbReference>
<keyword evidence="1" id="KW-0472">Membrane</keyword>